<dbReference type="OrthoDB" id="9451525at2759"/>
<dbReference type="AlphaFoldDB" id="A0A6P3FCP3"/>
<keyword evidence="1" id="KW-1133">Transmembrane helix</keyword>
<dbReference type="Proteomes" id="UP000515203">
    <property type="component" value="Unplaced"/>
</dbReference>
<organism evidence="2 3">
    <name type="scientific">Octodon degus</name>
    <name type="common">Degu</name>
    <name type="synonym">Sciurus degus</name>
    <dbReference type="NCBI Taxonomy" id="10160"/>
    <lineage>
        <taxon>Eukaryota</taxon>
        <taxon>Metazoa</taxon>
        <taxon>Chordata</taxon>
        <taxon>Craniata</taxon>
        <taxon>Vertebrata</taxon>
        <taxon>Euteleostomi</taxon>
        <taxon>Mammalia</taxon>
        <taxon>Eutheria</taxon>
        <taxon>Euarchontoglires</taxon>
        <taxon>Glires</taxon>
        <taxon>Rodentia</taxon>
        <taxon>Hystricomorpha</taxon>
        <taxon>Octodontidae</taxon>
        <taxon>Octodon</taxon>
    </lineage>
</organism>
<feature type="transmembrane region" description="Helical" evidence="1">
    <location>
        <begin position="57"/>
        <end position="77"/>
    </location>
</feature>
<dbReference type="GeneID" id="101581677"/>
<keyword evidence="1" id="KW-0812">Transmembrane</keyword>
<keyword evidence="2" id="KW-1185">Reference proteome</keyword>
<evidence type="ECO:0000256" key="1">
    <source>
        <dbReference type="SAM" id="Phobius"/>
    </source>
</evidence>
<accession>A0A6P3FCP3</accession>
<protein>
    <submittedName>
        <fullName evidence="3">Uncharacterized protein Smim34a isoform X1</fullName>
    </submittedName>
</protein>
<keyword evidence="1" id="KW-0472">Membrane</keyword>
<sequence>MLLYHPHRSSSSPTVIMRMPLGASNQTSATSILNDPMAERNTTSSSRALRLLDGMSAAWYILTIIGFFGVIFLFQMASNILRKNDKSLEDTYYSSLTLELKRKGLQSKVAKCSSVIICNPAVLQPSQTSVMSKFGNSEPRTGAHGIS</sequence>
<evidence type="ECO:0000313" key="2">
    <source>
        <dbReference type="Proteomes" id="UP000515203"/>
    </source>
</evidence>
<reference evidence="3" key="1">
    <citation type="submission" date="2025-08" db="UniProtKB">
        <authorList>
            <consortium name="RefSeq"/>
        </authorList>
    </citation>
    <scope>IDENTIFICATION</scope>
</reference>
<gene>
    <name evidence="3" type="primary">Smim34a</name>
</gene>
<name>A0A6P3FCP3_OCTDE</name>
<dbReference type="CTD" id="388820"/>
<dbReference type="InParanoid" id="A0A6P3FCP3"/>
<dbReference type="RefSeq" id="XP_004634445.2">
    <property type="nucleotide sequence ID" value="XM_004634388.2"/>
</dbReference>
<proteinExistence type="predicted"/>
<evidence type="ECO:0000313" key="3">
    <source>
        <dbReference type="RefSeq" id="XP_004634445.2"/>
    </source>
</evidence>